<proteinExistence type="predicted"/>
<evidence type="ECO:0000256" key="2">
    <source>
        <dbReference type="SAM" id="Phobius"/>
    </source>
</evidence>
<gene>
    <name evidence="3" type="ORF">H7C19_25740</name>
</gene>
<evidence type="ECO:0000313" key="4">
    <source>
        <dbReference type="Proteomes" id="UP000547209"/>
    </source>
</evidence>
<evidence type="ECO:0000256" key="1">
    <source>
        <dbReference type="SAM" id="MobiDB-lite"/>
    </source>
</evidence>
<keyword evidence="4" id="KW-1185">Reference proteome</keyword>
<dbReference type="EMBL" id="JACJVP010000044">
    <property type="protein sequence ID" value="MBB6674088.1"/>
    <property type="molecule type" value="Genomic_DNA"/>
</dbReference>
<keyword evidence="2" id="KW-0812">Transmembrane</keyword>
<keyword evidence="2" id="KW-1133">Transmembrane helix</keyword>
<dbReference type="Proteomes" id="UP000547209">
    <property type="component" value="Unassembled WGS sequence"/>
</dbReference>
<keyword evidence="2" id="KW-0472">Membrane</keyword>
<evidence type="ECO:0000313" key="3">
    <source>
        <dbReference type="EMBL" id="MBB6674088.1"/>
    </source>
</evidence>
<organism evidence="3 4">
    <name type="scientific">Cohnella nanjingensis</name>
    <dbReference type="NCBI Taxonomy" id="1387779"/>
    <lineage>
        <taxon>Bacteria</taxon>
        <taxon>Bacillati</taxon>
        <taxon>Bacillota</taxon>
        <taxon>Bacilli</taxon>
        <taxon>Bacillales</taxon>
        <taxon>Paenibacillaceae</taxon>
        <taxon>Cohnella</taxon>
    </lineage>
</organism>
<feature type="region of interest" description="Disordered" evidence="1">
    <location>
        <begin position="1"/>
        <end position="21"/>
    </location>
</feature>
<sequence length="415" mass="45793">MEPNDKELRQQLSRGPLSRNGFDDRLRKRIEDALDRPTRRPSFFARVGWNGAGVAAILGLLLAFGIWQWTVPGPSAERFAEDPAMQTATTQDAKLFSDANAQIRSVLLLGLREDREDQGNVVSSYRTLMIAPQDGQFAVTASGDGIVMPYKQNFWKIEAVTSGDKGTLSQTLKAYQANGKGAVTPAQAEAIPVSDVGMVERLTFVGNRYVSVVQNRVSAPNAQFRWVKHIEQLAADASRVSYEPTAESHVMLEDVLKAGDTATPSVQAHTEQWSIIRRTGNWTAAAEEAKDGKGATDAFAPFDNEALVELSAPLPDEYKNYDTLSISWSQIRKIVPQAEDAFTSPNEDMLAVVTGDQILVYPYQQLNGRDHPLSIRLADGETVVMAQWTSNIKYVDNWKKQVAAILNPTPETQLQ</sequence>
<dbReference type="AlphaFoldDB" id="A0A7X0RUS8"/>
<reference evidence="3 4" key="1">
    <citation type="submission" date="2020-08" db="EMBL/GenBank/DDBJ databases">
        <title>Cohnella phylogeny.</title>
        <authorList>
            <person name="Dunlap C."/>
        </authorList>
    </citation>
    <scope>NUCLEOTIDE SEQUENCE [LARGE SCALE GENOMIC DNA]</scope>
    <source>
        <strain evidence="3 4">DSM 28246</strain>
    </source>
</reference>
<protein>
    <submittedName>
        <fullName evidence="3">Uncharacterized protein</fullName>
    </submittedName>
</protein>
<name>A0A7X0RUS8_9BACL</name>
<feature type="transmembrane region" description="Helical" evidence="2">
    <location>
        <begin position="47"/>
        <end position="69"/>
    </location>
</feature>
<accession>A0A7X0RUS8</accession>
<comment type="caution">
    <text evidence="3">The sequence shown here is derived from an EMBL/GenBank/DDBJ whole genome shotgun (WGS) entry which is preliminary data.</text>
</comment>